<dbReference type="PRINTS" id="PR00081">
    <property type="entry name" value="GDHRDH"/>
</dbReference>
<evidence type="ECO:0000313" key="4">
    <source>
        <dbReference type="EMBL" id="KAG0647487.1"/>
    </source>
</evidence>
<comment type="similarity">
    <text evidence="1 3">Belongs to the short-chain dehydrogenases/reductases (SDR) family.</text>
</comment>
<dbReference type="Gene3D" id="3.40.50.720">
    <property type="entry name" value="NAD(P)-binding Rossmann-like Domain"/>
    <property type="match status" value="1"/>
</dbReference>
<evidence type="ECO:0000313" key="5">
    <source>
        <dbReference type="Proteomes" id="UP000785200"/>
    </source>
</evidence>
<dbReference type="PRINTS" id="PR00080">
    <property type="entry name" value="SDRFAMILY"/>
</dbReference>
<accession>A0A9P7AVD4</accession>
<evidence type="ECO:0000256" key="3">
    <source>
        <dbReference type="RuleBase" id="RU000363"/>
    </source>
</evidence>
<proteinExistence type="inferred from homology"/>
<dbReference type="Proteomes" id="UP000785200">
    <property type="component" value="Unassembled WGS sequence"/>
</dbReference>
<evidence type="ECO:0000256" key="2">
    <source>
        <dbReference type="ARBA" id="ARBA00023002"/>
    </source>
</evidence>
<protein>
    <submittedName>
        <fullName evidence="4">Oxidoreductase</fullName>
    </submittedName>
</protein>
<evidence type="ECO:0000256" key="1">
    <source>
        <dbReference type="ARBA" id="ARBA00006484"/>
    </source>
</evidence>
<dbReference type="GO" id="GO:0016491">
    <property type="term" value="F:oxidoreductase activity"/>
    <property type="evidence" value="ECO:0007669"/>
    <property type="project" value="UniProtKB-KW"/>
</dbReference>
<reference evidence="4" key="1">
    <citation type="submission" date="2019-07" db="EMBL/GenBank/DDBJ databases">
        <title>Hyphodiscus hymeniophilus genome sequencing and assembly.</title>
        <authorList>
            <person name="Kramer G."/>
            <person name="Nodwell J."/>
        </authorList>
    </citation>
    <scope>NUCLEOTIDE SEQUENCE</scope>
    <source>
        <strain evidence="4">ATCC 34498</strain>
    </source>
</reference>
<keyword evidence="5" id="KW-1185">Reference proteome</keyword>
<name>A0A9P7AVD4_9HELO</name>
<organism evidence="4 5">
    <name type="scientific">Hyphodiscus hymeniophilus</name>
    <dbReference type="NCBI Taxonomy" id="353542"/>
    <lineage>
        <taxon>Eukaryota</taxon>
        <taxon>Fungi</taxon>
        <taxon>Dikarya</taxon>
        <taxon>Ascomycota</taxon>
        <taxon>Pezizomycotina</taxon>
        <taxon>Leotiomycetes</taxon>
        <taxon>Helotiales</taxon>
        <taxon>Hyphodiscaceae</taxon>
        <taxon>Hyphodiscus</taxon>
    </lineage>
</organism>
<gene>
    <name evidence="4" type="ORF">D0Z07_6760</name>
</gene>
<dbReference type="InterPro" id="IPR036291">
    <property type="entry name" value="NAD(P)-bd_dom_sf"/>
</dbReference>
<dbReference type="PANTHER" id="PTHR24320:SF154">
    <property type="entry name" value="OXIDOREDUCTASE, SHORT-CHAIN DEHYDROGENASE_REDUCTASE FAMILY (AFU_ORTHOLOGUE AFUA_2G04560)"/>
    <property type="match status" value="1"/>
</dbReference>
<dbReference type="Pfam" id="PF00106">
    <property type="entry name" value="adh_short"/>
    <property type="match status" value="1"/>
</dbReference>
<keyword evidence="2" id="KW-0560">Oxidoreductase</keyword>
<dbReference type="PANTHER" id="PTHR24320">
    <property type="entry name" value="RETINOL DEHYDROGENASE"/>
    <property type="match status" value="1"/>
</dbReference>
<comment type="caution">
    <text evidence="4">The sequence shown here is derived from an EMBL/GenBank/DDBJ whole genome shotgun (WGS) entry which is preliminary data.</text>
</comment>
<dbReference type="SUPFAM" id="SSF51735">
    <property type="entry name" value="NAD(P)-binding Rossmann-fold domains"/>
    <property type="match status" value="1"/>
</dbReference>
<sequence length="340" mass="37409">MSGLRTYRNFSLKDTPSLASKVAVVTGGSDGIGREIVAQLLLHDISKVYVLARKVEKFDKASIYWSSKGIDVEQRVEFVPCDLNDMRIVKKVGDELMGRLDRLDILINNAGLPPVRNNTLSPQGIEPIWSTNVVGPFILTNILLPKLESTATEYGNARIVMASSSLHMLCQELKFESLLEEKSEKHPQALDALWRYGRSKLGNILFTSELAKRLDKRGSDGVFANSFFPGNVPTEAVDTWKDLLGSIPGGVFKSIVQMVGQSSEDASATAIYLAASTEVESKGQRGKYFIPIATEDKTSKTAEDKDLAKNLWYWCDGQATKALGRGWDQNSVGIEENNSG</sequence>
<dbReference type="InterPro" id="IPR002347">
    <property type="entry name" value="SDR_fam"/>
</dbReference>
<dbReference type="AlphaFoldDB" id="A0A9P7AVD4"/>
<dbReference type="OrthoDB" id="191139at2759"/>
<dbReference type="EMBL" id="VNKQ01000012">
    <property type="protein sequence ID" value="KAG0647487.1"/>
    <property type="molecule type" value="Genomic_DNA"/>
</dbReference>